<keyword evidence="2 5" id="KW-0812">Transmembrane</keyword>
<keyword evidence="4 5" id="KW-0472">Membrane</keyword>
<dbReference type="Proteomes" id="UP000042967">
    <property type="component" value="Unassembled WGS sequence"/>
</dbReference>
<reference evidence="7 8" key="1">
    <citation type="submission" date="2015-03" db="EMBL/GenBank/DDBJ databases">
        <authorList>
            <consortium name="Pathogen Informatics"/>
            <person name="Murphy D."/>
        </authorList>
    </citation>
    <scope>NUCLEOTIDE SEQUENCE [LARGE SCALE GENOMIC DNA]</scope>
    <source>
        <strain evidence="7 8">SMRU1414</strain>
    </source>
</reference>
<feature type="transmembrane region" description="Helical" evidence="5">
    <location>
        <begin position="163"/>
        <end position="180"/>
    </location>
</feature>
<feature type="transmembrane region" description="Helical" evidence="5">
    <location>
        <begin position="313"/>
        <end position="335"/>
    </location>
</feature>
<feature type="transmembrane region" description="Helical" evidence="5">
    <location>
        <begin position="108"/>
        <end position="129"/>
    </location>
</feature>
<feature type="transmembrane region" description="Helical" evidence="5">
    <location>
        <begin position="232"/>
        <end position="249"/>
    </location>
</feature>
<dbReference type="EMBL" id="CQVU01000002">
    <property type="protein sequence ID" value="CNZ96526.1"/>
    <property type="molecule type" value="Genomic_DNA"/>
</dbReference>
<dbReference type="Pfam" id="PF04932">
    <property type="entry name" value="Wzy_C"/>
    <property type="match status" value="1"/>
</dbReference>
<accession>A0ABC9KBE8</accession>
<gene>
    <name evidence="7" type="ORF">ERS020924_00475</name>
</gene>
<dbReference type="PANTHER" id="PTHR37422">
    <property type="entry name" value="TEICHURONIC ACID BIOSYNTHESIS PROTEIN TUAE"/>
    <property type="match status" value="1"/>
</dbReference>
<comment type="subcellular location">
    <subcellularLocation>
        <location evidence="1">Membrane</location>
        <topology evidence="1">Multi-pass membrane protein</topology>
    </subcellularLocation>
</comment>
<dbReference type="PANTHER" id="PTHR37422:SF20">
    <property type="entry name" value="O-ANTIGEN POLYMERASE"/>
    <property type="match status" value="1"/>
</dbReference>
<dbReference type="AlphaFoldDB" id="A0ABC9KBE8"/>
<keyword evidence="3 5" id="KW-1133">Transmembrane helix</keyword>
<dbReference type="GO" id="GO:0016020">
    <property type="term" value="C:membrane"/>
    <property type="evidence" value="ECO:0007669"/>
    <property type="project" value="UniProtKB-SubCell"/>
</dbReference>
<evidence type="ECO:0000256" key="1">
    <source>
        <dbReference type="ARBA" id="ARBA00004141"/>
    </source>
</evidence>
<feature type="transmembrane region" description="Helical" evidence="5">
    <location>
        <begin position="20"/>
        <end position="47"/>
    </location>
</feature>
<feature type="transmembrane region" description="Helical" evidence="5">
    <location>
        <begin position="370"/>
        <end position="386"/>
    </location>
</feature>
<dbReference type="RefSeq" id="WP_050072284.1">
    <property type="nucleotide sequence ID" value="NZ_CFBP01000002.1"/>
</dbReference>
<evidence type="ECO:0000256" key="2">
    <source>
        <dbReference type="ARBA" id="ARBA00022692"/>
    </source>
</evidence>
<evidence type="ECO:0000313" key="7">
    <source>
        <dbReference type="EMBL" id="CNZ96526.1"/>
    </source>
</evidence>
<dbReference type="InterPro" id="IPR007016">
    <property type="entry name" value="O-antigen_ligase-rel_domated"/>
</dbReference>
<organism evidence="7 8">
    <name type="scientific">Streptococcus pneumoniae</name>
    <dbReference type="NCBI Taxonomy" id="1313"/>
    <lineage>
        <taxon>Bacteria</taxon>
        <taxon>Bacillati</taxon>
        <taxon>Bacillota</taxon>
        <taxon>Bacilli</taxon>
        <taxon>Lactobacillales</taxon>
        <taxon>Streptococcaceae</taxon>
        <taxon>Streptococcus</taxon>
    </lineage>
</organism>
<evidence type="ECO:0000256" key="4">
    <source>
        <dbReference type="ARBA" id="ARBA00023136"/>
    </source>
</evidence>
<evidence type="ECO:0000313" key="8">
    <source>
        <dbReference type="Proteomes" id="UP000042967"/>
    </source>
</evidence>
<name>A0ABC9KBE8_STREE</name>
<evidence type="ECO:0000256" key="5">
    <source>
        <dbReference type="SAM" id="Phobius"/>
    </source>
</evidence>
<feature type="transmembrane region" description="Helical" evidence="5">
    <location>
        <begin position="211"/>
        <end position="227"/>
    </location>
</feature>
<feature type="transmembrane region" description="Helical" evidence="5">
    <location>
        <begin position="67"/>
        <end position="96"/>
    </location>
</feature>
<evidence type="ECO:0000259" key="6">
    <source>
        <dbReference type="Pfam" id="PF04932"/>
    </source>
</evidence>
<feature type="domain" description="O-antigen ligase-related" evidence="6">
    <location>
        <begin position="197"/>
        <end position="325"/>
    </location>
</feature>
<feature type="transmembrane region" description="Helical" evidence="5">
    <location>
        <begin position="347"/>
        <end position="364"/>
    </location>
</feature>
<dbReference type="InterPro" id="IPR051533">
    <property type="entry name" value="WaaL-like"/>
</dbReference>
<proteinExistence type="predicted"/>
<protein>
    <submittedName>
        <fullName evidence="7">O-Antigen Polymerase family</fullName>
    </submittedName>
</protein>
<comment type="caution">
    <text evidence="7">The sequence shown here is derived from an EMBL/GenBank/DDBJ whole genome shotgun (WGS) entry which is preliminary data.</text>
</comment>
<evidence type="ECO:0000256" key="3">
    <source>
        <dbReference type="ARBA" id="ARBA00022989"/>
    </source>
</evidence>
<feature type="transmembrane region" description="Helical" evidence="5">
    <location>
        <begin position="187"/>
        <end position="205"/>
    </location>
</feature>
<sequence length="397" mass="45224">MKSIGFIEKLKGLSSKELILLGIILSIFLPFYLFVVVLCLYIISLIFTGDMKSILQKMGEHPMLLLFLSYSTVISILAQNWMGLVASVGMFLFTIFFLHYQSILSHKFFRLILQFVLFGSVLSAAFASLEHFQIVKKFNYAFLSPNMQVWHQNRAEVTFFNPNYYGIICCFCIMIAFYLFTTTKLNWLKVFCVIAGFVNLFGLNFTQNRTAFPAIIAGAIIYLFTTIKNWKAFWLSIGVFAIGLSFLFSSDLGVRMGTLDSSMEERISIWDAGMALFKQNPFWGEGPLTYMHSYPRIHAPYHEHAHSLYIDTILSYGIVGTILLVLSSVAPVRLMMDMSQESGKRPIIGLYLSFLTVVAVHGIFDLALFWIQSGFIFLLVMCSILLEHRMLVSDMTD</sequence>